<dbReference type="Pfam" id="PF14015">
    <property type="entry name" value="DUF4231"/>
    <property type="match status" value="1"/>
</dbReference>
<dbReference type="NCBIfam" id="NF033634">
    <property type="entry name" value="SLATT_1"/>
    <property type="match status" value="1"/>
</dbReference>
<accession>A0A161QBM1</accession>
<keyword evidence="1" id="KW-0472">Membrane</keyword>
<comment type="caution">
    <text evidence="2">The sequence shown here is derived from an EMBL/GenBank/DDBJ whole genome shotgun (WGS) entry which is preliminary data.</text>
</comment>
<protein>
    <recommendedName>
        <fullName evidence="4">DUF4231 domain-containing protein</fullName>
    </recommendedName>
</protein>
<feature type="transmembrane region" description="Helical" evidence="1">
    <location>
        <begin position="32"/>
        <end position="50"/>
    </location>
</feature>
<dbReference type="Proteomes" id="UP000075806">
    <property type="component" value="Unassembled WGS sequence"/>
</dbReference>
<evidence type="ECO:0000256" key="1">
    <source>
        <dbReference type="SAM" id="Phobius"/>
    </source>
</evidence>
<evidence type="ECO:0008006" key="4">
    <source>
        <dbReference type="Google" id="ProtNLM"/>
    </source>
</evidence>
<evidence type="ECO:0000313" key="3">
    <source>
        <dbReference type="Proteomes" id="UP000075806"/>
    </source>
</evidence>
<gene>
    <name evidence="2" type="ORF">AZF04_00910</name>
</gene>
<keyword evidence="1" id="KW-1133">Transmembrane helix</keyword>
<name>A0A161QBM1_9BACI</name>
<keyword evidence="3" id="KW-1185">Reference proteome</keyword>
<keyword evidence="1" id="KW-0812">Transmembrane</keyword>
<organism evidence="2 3">
    <name type="scientific">Alkalihalobacillus trypoxylicola</name>
    <dbReference type="NCBI Taxonomy" id="519424"/>
    <lineage>
        <taxon>Bacteria</taxon>
        <taxon>Bacillati</taxon>
        <taxon>Bacillota</taxon>
        <taxon>Bacilli</taxon>
        <taxon>Bacillales</taxon>
        <taxon>Bacillaceae</taxon>
        <taxon>Alkalihalobacillus</taxon>
    </lineage>
</organism>
<dbReference type="OrthoDB" id="9791874at2"/>
<dbReference type="EMBL" id="LTAO01000001">
    <property type="protein sequence ID" value="KYG35327.1"/>
    <property type="molecule type" value="Genomic_DNA"/>
</dbReference>
<reference evidence="2" key="1">
    <citation type="submission" date="2016-02" db="EMBL/GenBank/DDBJ databases">
        <title>Genome sequence of Bacillus trypoxylicola KCTC 13244(T).</title>
        <authorList>
            <person name="Jeong H."/>
            <person name="Park S.-H."/>
            <person name="Choi S.-K."/>
        </authorList>
    </citation>
    <scope>NUCLEOTIDE SEQUENCE [LARGE SCALE GENOMIC DNA]</scope>
    <source>
        <strain evidence="2">KCTC 13244</strain>
    </source>
</reference>
<dbReference type="STRING" id="519424.AZF04_00910"/>
<feature type="transmembrane region" description="Helical" evidence="1">
    <location>
        <begin position="56"/>
        <end position="76"/>
    </location>
</feature>
<dbReference type="InterPro" id="IPR025325">
    <property type="entry name" value="DUF4231"/>
</dbReference>
<dbReference type="AlphaFoldDB" id="A0A161QBM1"/>
<evidence type="ECO:0000313" key="2">
    <source>
        <dbReference type="EMBL" id="KYG35327.1"/>
    </source>
</evidence>
<proteinExistence type="predicted"/>
<sequence>MSEEKYIQERLDDQINWYDSKSMVAQKIYKRSKIFVIILSASIPLLIGLIPDFKFIVILVSLIGVTITGIEAWLGLSKYHENWIEYRSICETLRHEKYMYLTKTGVYDTEIPFKALVERVESIISKENVNWANLNSKEKGGK</sequence>